<dbReference type="EMBL" id="JASZYV010000003">
    <property type="protein sequence ID" value="MDM0045614.1"/>
    <property type="molecule type" value="Genomic_DNA"/>
</dbReference>
<evidence type="ECO:0000313" key="3">
    <source>
        <dbReference type="Proteomes" id="UP001174908"/>
    </source>
</evidence>
<feature type="signal peptide" evidence="1">
    <location>
        <begin position="1"/>
        <end position="24"/>
    </location>
</feature>
<dbReference type="Proteomes" id="UP001174908">
    <property type="component" value="Unassembled WGS sequence"/>
</dbReference>
<dbReference type="InterPro" id="IPR046150">
    <property type="entry name" value="DUF6152"/>
</dbReference>
<keyword evidence="3" id="KW-1185">Reference proteome</keyword>
<feature type="chain" id="PRO_5047334916" evidence="1">
    <location>
        <begin position="25"/>
        <end position="159"/>
    </location>
</feature>
<protein>
    <submittedName>
        <fullName evidence="2">DUF6152 family protein</fullName>
    </submittedName>
</protein>
<name>A0ABT7NCE4_9BURK</name>
<dbReference type="RefSeq" id="WP_286660734.1">
    <property type="nucleotide sequence ID" value="NZ_JASZYV010000003.1"/>
</dbReference>
<dbReference type="Pfam" id="PF19649">
    <property type="entry name" value="DUF6152"/>
    <property type="match status" value="1"/>
</dbReference>
<evidence type="ECO:0000256" key="1">
    <source>
        <dbReference type="SAM" id="SignalP"/>
    </source>
</evidence>
<comment type="caution">
    <text evidence="2">The sequence shown here is derived from an EMBL/GenBank/DDBJ whole genome shotgun (WGS) entry which is preliminary data.</text>
</comment>
<accession>A0ABT7NCE4</accession>
<evidence type="ECO:0000313" key="2">
    <source>
        <dbReference type="EMBL" id="MDM0045614.1"/>
    </source>
</evidence>
<keyword evidence="1" id="KW-0732">Signal</keyword>
<proteinExistence type="predicted"/>
<gene>
    <name evidence="2" type="ORF">QTH91_14060</name>
</gene>
<sequence length="159" mass="17525">MKRRALVLFSASAALPLLAPRAWAHHGWSGFDLSRPIYLEGRVTKSQWQNPHAELVIEVPADLKVPPALMQRSLPAQSANVDGPVIVAKAATPKRNDRQWTLELAPLSRMQAWNVKPIQEGEVISAVGYTSQGETGEAVMRVEYLFVADKTYGLRSNPA</sequence>
<organism evidence="2 3">
    <name type="scientific">Variovorax dokdonensis</name>
    <dbReference type="NCBI Taxonomy" id="344883"/>
    <lineage>
        <taxon>Bacteria</taxon>
        <taxon>Pseudomonadati</taxon>
        <taxon>Pseudomonadota</taxon>
        <taxon>Betaproteobacteria</taxon>
        <taxon>Burkholderiales</taxon>
        <taxon>Comamonadaceae</taxon>
        <taxon>Variovorax</taxon>
    </lineage>
</organism>
<reference evidence="2" key="1">
    <citation type="submission" date="2023-06" db="EMBL/GenBank/DDBJ databases">
        <authorList>
            <person name="Jiang Y."/>
            <person name="Liu Q."/>
        </authorList>
    </citation>
    <scope>NUCLEOTIDE SEQUENCE</scope>
    <source>
        <strain evidence="2">CGMCC 1.12089</strain>
    </source>
</reference>